<evidence type="ECO:0000313" key="1">
    <source>
        <dbReference type="EMBL" id="KAK3745027.1"/>
    </source>
</evidence>
<accession>A0AAE0YGL8</accession>
<organism evidence="1 2">
    <name type="scientific">Elysia crispata</name>
    <name type="common">lettuce slug</name>
    <dbReference type="NCBI Taxonomy" id="231223"/>
    <lineage>
        <taxon>Eukaryota</taxon>
        <taxon>Metazoa</taxon>
        <taxon>Spiralia</taxon>
        <taxon>Lophotrochozoa</taxon>
        <taxon>Mollusca</taxon>
        <taxon>Gastropoda</taxon>
        <taxon>Heterobranchia</taxon>
        <taxon>Euthyneura</taxon>
        <taxon>Panpulmonata</taxon>
        <taxon>Sacoglossa</taxon>
        <taxon>Placobranchoidea</taxon>
        <taxon>Plakobranchidae</taxon>
        <taxon>Elysia</taxon>
    </lineage>
</organism>
<dbReference type="EMBL" id="JAWDGP010006239">
    <property type="protein sequence ID" value="KAK3745027.1"/>
    <property type="molecule type" value="Genomic_DNA"/>
</dbReference>
<comment type="caution">
    <text evidence="1">The sequence shown here is derived from an EMBL/GenBank/DDBJ whole genome shotgun (WGS) entry which is preliminary data.</text>
</comment>
<protein>
    <submittedName>
        <fullName evidence="1">Uncharacterized protein</fullName>
    </submittedName>
</protein>
<evidence type="ECO:0000313" key="2">
    <source>
        <dbReference type="Proteomes" id="UP001283361"/>
    </source>
</evidence>
<name>A0AAE0YGL8_9GAST</name>
<reference evidence="1" key="1">
    <citation type="journal article" date="2023" name="G3 (Bethesda)">
        <title>A reference genome for the long-term kleptoplast-retaining sea slug Elysia crispata morphotype clarki.</title>
        <authorList>
            <person name="Eastman K.E."/>
            <person name="Pendleton A.L."/>
            <person name="Shaikh M.A."/>
            <person name="Suttiyut T."/>
            <person name="Ogas R."/>
            <person name="Tomko P."/>
            <person name="Gavelis G."/>
            <person name="Widhalm J.R."/>
            <person name="Wisecaver J.H."/>
        </authorList>
    </citation>
    <scope>NUCLEOTIDE SEQUENCE</scope>
    <source>
        <strain evidence="1">ECLA1</strain>
    </source>
</reference>
<dbReference type="AlphaFoldDB" id="A0AAE0YGL8"/>
<keyword evidence="2" id="KW-1185">Reference proteome</keyword>
<sequence>MLRPYRSCHSSVRKKRWGKENEETEIEGEDIQVERYHRQDANSDDKLMLLVIGNSLGFPRPDGEERPRKLWNYRSCQIPSECFEVVRPWQSSVTCTVACAELWSKRY</sequence>
<proteinExistence type="predicted"/>
<dbReference type="Proteomes" id="UP001283361">
    <property type="component" value="Unassembled WGS sequence"/>
</dbReference>
<gene>
    <name evidence="1" type="ORF">RRG08_037642</name>
</gene>